<feature type="coiled-coil region" evidence="1">
    <location>
        <begin position="414"/>
        <end position="448"/>
    </location>
</feature>
<keyword evidence="4" id="KW-1185">Reference proteome</keyword>
<reference evidence="3" key="1">
    <citation type="submission" date="2022-06" db="EMBL/GenBank/DDBJ databases">
        <title>Investigating genetic diversity within the most abundant and prevalent non-pathogenic leaf-associated bacterial species interacting with Arabidopsis thaliana in natural habitats.</title>
        <authorList>
            <person name="Ramirez-Sanchez D."/>
            <person name="Gibelin-Viala C."/>
            <person name="Mayjonade B."/>
            <person name="Duflos R."/>
            <person name="Belmonte E."/>
            <person name="Pailler V."/>
            <person name="Bartoli C."/>
            <person name="Carrere S."/>
            <person name="Vailleau F."/>
            <person name="Roux F."/>
        </authorList>
    </citation>
    <scope>NUCLEOTIDE SEQUENCE</scope>
    <source>
        <strain evidence="3">OTU6ESPEB1</strain>
    </source>
</reference>
<proteinExistence type="predicted"/>
<protein>
    <submittedName>
        <fullName evidence="3">Uncharacterized protein</fullName>
    </submittedName>
</protein>
<accession>A0ABY5CIZ6</accession>
<keyword evidence="2" id="KW-1133">Transmembrane helix</keyword>
<evidence type="ECO:0000313" key="3">
    <source>
        <dbReference type="EMBL" id="UST87240.1"/>
    </source>
</evidence>
<name>A0ABY5CIZ6_9PSED</name>
<dbReference type="RefSeq" id="WP_252885840.1">
    <property type="nucleotide sequence ID" value="NZ_CP099599.1"/>
</dbReference>
<evidence type="ECO:0000313" key="4">
    <source>
        <dbReference type="Proteomes" id="UP001056851"/>
    </source>
</evidence>
<evidence type="ECO:0000256" key="2">
    <source>
        <dbReference type="SAM" id="Phobius"/>
    </source>
</evidence>
<keyword evidence="2" id="KW-0472">Membrane</keyword>
<keyword evidence="1" id="KW-0175">Coiled coil</keyword>
<keyword evidence="2" id="KW-0812">Transmembrane</keyword>
<evidence type="ECO:0000256" key="1">
    <source>
        <dbReference type="SAM" id="Coils"/>
    </source>
</evidence>
<dbReference type="EMBL" id="CP099599">
    <property type="protein sequence ID" value="UST87240.1"/>
    <property type="molecule type" value="Genomic_DNA"/>
</dbReference>
<feature type="transmembrane region" description="Helical" evidence="2">
    <location>
        <begin position="380"/>
        <end position="399"/>
    </location>
</feature>
<feature type="transmembrane region" description="Helical" evidence="2">
    <location>
        <begin position="338"/>
        <end position="360"/>
    </location>
</feature>
<sequence length="490" mass="55842">MTRWIQEFNQHPFNHVWKDLLEAVKTVGVDDVTVATTVQELARLKKALSFIDGIISSADLELTPKSIWASSQSQADACLSQVQHYDSSRNVAHLIQANEHADNLLTYVRPYMVHPKDAIKAYGVAVKAFSDQVSDYIGAFQSKTSETQSNLDVSVRKAVEQIRVIEDIEQRVKNFDAYLFDGVDGNDPAEKFFARALSNAESQHQSISDLYQKLLVNPGSVSEKITNFEQEISEFRNTQNELTKESVSKHKDLEHFYERVFGRPLADDDEIQDDGLKRELDLRFEQLATYETEQATRQEALFTRIESLLPGATSAGLASSYKTLKDNFEKPISNYTRAFYGAMLALLLGGLALVVDSFTLWPFHIELSRAADWEEMLRTLLTRLPVIIPVVWFAIFSATRRSQYERLQQEYAHKEAFASSYESYKKQLQELKIDADLLQQELIAKAIEAIAFNASKTLDGKHEEKLPMMQLLEKINLDELKKLLELVRSK</sequence>
<dbReference type="Proteomes" id="UP001056851">
    <property type="component" value="Chromosome"/>
</dbReference>
<gene>
    <name evidence="3" type="ORF">NF677_11365</name>
</gene>
<organism evidence="3 4">
    <name type="scientific">Pseudomonas siliginis</name>
    <dbReference type="NCBI Taxonomy" id="2842346"/>
    <lineage>
        <taxon>Bacteria</taxon>
        <taxon>Pseudomonadati</taxon>
        <taxon>Pseudomonadota</taxon>
        <taxon>Gammaproteobacteria</taxon>
        <taxon>Pseudomonadales</taxon>
        <taxon>Pseudomonadaceae</taxon>
        <taxon>Pseudomonas</taxon>
    </lineage>
</organism>